<evidence type="ECO:0000313" key="1">
    <source>
        <dbReference type="Proteomes" id="UP000035680"/>
    </source>
</evidence>
<organism evidence="1 2">
    <name type="scientific">Strongyloides venezuelensis</name>
    <name type="common">Threadworm</name>
    <dbReference type="NCBI Taxonomy" id="75913"/>
    <lineage>
        <taxon>Eukaryota</taxon>
        <taxon>Metazoa</taxon>
        <taxon>Ecdysozoa</taxon>
        <taxon>Nematoda</taxon>
        <taxon>Chromadorea</taxon>
        <taxon>Rhabditida</taxon>
        <taxon>Tylenchina</taxon>
        <taxon>Panagrolaimomorpha</taxon>
        <taxon>Strongyloidoidea</taxon>
        <taxon>Strongyloididae</taxon>
        <taxon>Strongyloides</taxon>
    </lineage>
</organism>
<dbReference type="Proteomes" id="UP000035680">
    <property type="component" value="Unassembled WGS sequence"/>
</dbReference>
<dbReference type="STRING" id="75913.A0A0K0G323"/>
<accession>A0A0K0G323</accession>
<reference evidence="1" key="1">
    <citation type="submission" date="2014-07" db="EMBL/GenBank/DDBJ databases">
        <authorList>
            <person name="Martin A.A"/>
            <person name="De Silva N."/>
        </authorList>
    </citation>
    <scope>NUCLEOTIDE SEQUENCE</scope>
</reference>
<evidence type="ECO:0000313" key="2">
    <source>
        <dbReference type="WBParaSite" id="SVE_1912400.1"/>
    </source>
</evidence>
<dbReference type="InterPro" id="IPR040264">
    <property type="entry name" value="T15H9.4-like"/>
</dbReference>
<protein>
    <submittedName>
        <fullName evidence="2">PDZ domain-containing protein</fullName>
    </submittedName>
</protein>
<dbReference type="PANTHER" id="PTHR31327">
    <property type="entry name" value="SPERM MEIOSIS PDZ DOMAIN CONTAINING PROTEINS-RELATED"/>
    <property type="match status" value="1"/>
</dbReference>
<name>A0A0K0G323_STRVS</name>
<sequence length="224" mass="24704">MVINPNVGREGFKRIDINVEKGKNTDILGIIIYQKNEYCMITKCETGSWAGKYLKVLDTIIKIDGVIISGKEECVKQLTETLKNKPTSTITIERPESLDAKIWAASVVNEASAHATAIKMASIYSGNKAATLSLILQKKPVLSNNVYGCANFNFGQDVKDIVISELDRIKNGGLNIPTFSIMKQDSFERGKRTTFVNDIVGEIPIVPDLSKPSMRTVGKIYMGK</sequence>
<dbReference type="SUPFAM" id="SSF50156">
    <property type="entry name" value="PDZ domain-like"/>
    <property type="match status" value="1"/>
</dbReference>
<proteinExistence type="predicted"/>
<dbReference type="AlphaFoldDB" id="A0A0K0G323"/>
<dbReference type="InterPro" id="IPR036034">
    <property type="entry name" value="PDZ_sf"/>
</dbReference>
<keyword evidence="1" id="KW-1185">Reference proteome</keyword>
<dbReference type="WBParaSite" id="SVE_1912400.1">
    <property type="protein sequence ID" value="SVE_1912400.1"/>
    <property type="gene ID" value="SVE_1912400"/>
</dbReference>
<reference evidence="2" key="2">
    <citation type="submission" date="2015-08" db="UniProtKB">
        <authorList>
            <consortium name="WormBaseParasite"/>
        </authorList>
    </citation>
    <scope>IDENTIFICATION</scope>
</reference>